<name>A0AAN7MFX3_TRANT</name>
<accession>A0AAN7MFX3</accession>
<comment type="caution">
    <text evidence="1">The sequence shown here is derived from an EMBL/GenBank/DDBJ whole genome shotgun (WGS) entry which is preliminary data.</text>
</comment>
<reference evidence="1 2" key="1">
    <citation type="journal article" date="2023" name="Hortic Res">
        <title>Pangenome of water caltrop reveals structural variations and asymmetric subgenome divergence after allopolyploidization.</title>
        <authorList>
            <person name="Zhang X."/>
            <person name="Chen Y."/>
            <person name="Wang L."/>
            <person name="Yuan Y."/>
            <person name="Fang M."/>
            <person name="Shi L."/>
            <person name="Lu R."/>
            <person name="Comes H.P."/>
            <person name="Ma Y."/>
            <person name="Chen Y."/>
            <person name="Huang G."/>
            <person name="Zhou Y."/>
            <person name="Zheng Z."/>
            <person name="Qiu Y."/>
        </authorList>
    </citation>
    <scope>NUCLEOTIDE SEQUENCE [LARGE SCALE GENOMIC DNA]</scope>
    <source>
        <strain evidence="1">F231</strain>
    </source>
</reference>
<keyword evidence="2" id="KW-1185">Reference proteome</keyword>
<organism evidence="1 2">
    <name type="scientific">Trapa natans</name>
    <name type="common">Water chestnut</name>
    <dbReference type="NCBI Taxonomy" id="22666"/>
    <lineage>
        <taxon>Eukaryota</taxon>
        <taxon>Viridiplantae</taxon>
        <taxon>Streptophyta</taxon>
        <taxon>Embryophyta</taxon>
        <taxon>Tracheophyta</taxon>
        <taxon>Spermatophyta</taxon>
        <taxon>Magnoliopsida</taxon>
        <taxon>eudicotyledons</taxon>
        <taxon>Gunneridae</taxon>
        <taxon>Pentapetalae</taxon>
        <taxon>rosids</taxon>
        <taxon>malvids</taxon>
        <taxon>Myrtales</taxon>
        <taxon>Lythraceae</taxon>
        <taxon>Trapa</taxon>
    </lineage>
</organism>
<evidence type="ECO:0000313" key="1">
    <source>
        <dbReference type="EMBL" id="KAK4804819.1"/>
    </source>
</evidence>
<protein>
    <submittedName>
        <fullName evidence="1">Uncharacterized protein</fullName>
    </submittedName>
</protein>
<dbReference type="Proteomes" id="UP001346149">
    <property type="component" value="Unassembled WGS sequence"/>
</dbReference>
<sequence length="76" mass="8269">MKPESVLGIPDLEDGVCVSRRLFYFLHGSPAPSPVLFGQPPPPPPTGPSVAASHHGFLQNPNPFKSPFCCVRFYFS</sequence>
<proteinExistence type="predicted"/>
<gene>
    <name evidence="1" type="ORF">SAY86_004636</name>
</gene>
<evidence type="ECO:0000313" key="2">
    <source>
        <dbReference type="Proteomes" id="UP001346149"/>
    </source>
</evidence>
<dbReference type="AlphaFoldDB" id="A0AAN7MFX3"/>
<dbReference type="EMBL" id="JAXQNO010000001">
    <property type="protein sequence ID" value="KAK4804819.1"/>
    <property type="molecule type" value="Genomic_DNA"/>
</dbReference>